<keyword evidence="3" id="KW-1185">Reference proteome</keyword>
<sequence>MSPTSPSTSLSDEALWFPAHMSTGDSFSRPTGIDGAPPEDEIGLPGRRLSGKRGGGNGGHFRAASWLWITLCGVTALGIIGVAGRKVIAESVAESWLKGQGVTAHVTIDRLSLSHASGSVLIGDMKKPEMSVGGFDVDYTLTPFAGNGLPLARIKALHITRPVVAISIKDGKLKFGSLDKVVQDALSAKPSNAPPPEEIVVADADISLNSDYGLLKGHGALSLRNGLLTLLDLNLPATHLTGTLGTGDLREGRVTARSVNTGKNGDQLQVKAHLFGDNWTVKGAGNLVETIGAEDQRFHAQNVVLDLDSHLPYRHSKSMYEAFSGALDAVITLTGDEVVSEGTRAEAFETQVRFDGTLKTTEKGVAYSGKARLNASTDRLQSGGMQAETLRLAGDDLTLNTGFSSETGLAFNLNGPITGEAGRFQQGDLSAQAVRLNLTNLSLVSDDDGAKATFTGGMTVGRLAQGADLSLDQTTLSLNGGAEAGADHGPWDVTIKSYVRSERGRYSGLAAMAKDRAAARAEAAGKPPIPGAPVPLPADAIITLDQAFQRFALRIKGLTLNLHGDADTPAQMALRVQGAEAVLAGGGKATLVPHGSKPLIASGESGAAGIALTGDGLPQVALGLDGLALDDRGILSGGYTLAAQFDFDPLQGAQVKGHGRFNTLPGGGFNVTLADSAAFTAASAQIGDNLTDLSGEIVQTGPSFLVYTPQGWRVTGAYRNLGLTAPNVIVKLAGGQGDFQAYSLGDGLGYKATLAGATLTDGVPADQTRFNPLLIDGAITQDRKATTGRFFASTPSTKGADGKPLRIAAINLDSDVASGAGSLSFKTLDLNFVPTGLQPVYLSPMVAAVFSRDVTGPMSFEGAFNWTKTTSSSGGVLTIGVGDFVAATEKAPYGVGMSFFGATGPSQGLTGQIVFDSLSPLHTAPGQTIRLAQTKLGVPLTDLDVRFQILGDHMALEQATVESPGGPVRLEPTDIWFDAKKPITGVLAFDGLDFGKVVAASDLNTSMSFKGNLSGHLPFTYTEGHIAFANGTMTSDAPGQISIYRTAVTGVNTATGSVTTDAPPATAAIASQNAEAAAAADPNFNPFQDLAFQAMEHVAYDQIDARLNSIDGGILNINFHIKGYYDPLQPQKAKISLMDYISGKWMQKPIKLPSKTPVELYLEVPVNLDEVLTDLAAFYSNTAQKPPSE</sequence>
<evidence type="ECO:0000313" key="3">
    <source>
        <dbReference type="Proteomes" id="UP000199150"/>
    </source>
</evidence>
<gene>
    <name evidence="2" type="ORF">SAMN02927928_3460</name>
</gene>
<reference evidence="3" key="1">
    <citation type="submission" date="2016-10" db="EMBL/GenBank/DDBJ databases">
        <authorList>
            <person name="Varghese N."/>
            <person name="Submissions S."/>
        </authorList>
    </citation>
    <scope>NUCLEOTIDE SEQUENCE [LARGE SCALE GENOMIC DNA]</scope>
    <source>
        <strain evidence="3">CGMCC 1.3431</strain>
    </source>
</reference>
<dbReference type="STRING" id="260084.SAMN02927928_3460"/>
<evidence type="ECO:0000256" key="1">
    <source>
        <dbReference type="SAM" id="MobiDB-lite"/>
    </source>
</evidence>
<dbReference type="Proteomes" id="UP000199150">
    <property type="component" value="Unassembled WGS sequence"/>
</dbReference>
<dbReference type="InterPro" id="IPR021730">
    <property type="entry name" value="YdbH"/>
</dbReference>
<dbReference type="EMBL" id="FMTS01000007">
    <property type="protein sequence ID" value="SCW79176.1"/>
    <property type="molecule type" value="Genomic_DNA"/>
</dbReference>
<name>A0A1G4TCU5_9CAUL</name>
<evidence type="ECO:0000313" key="2">
    <source>
        <dbReference type="EMBL" id="SCW79176.1"/>
    </source>
</evidence>
<protein>
    <submittedName>
        <fullName evidence="2">Dicarboxylate transport</fullName>
    </submittedName>
</protein>
<feature type="region of interest" description="Disordered" evidence="1">
    <location>
        <begin position="27"/>
        <end position="55"/>
    </location>
</feature>
<dbReference type="Pfam" id="PF11739">
    <property type="entry name" value="YdbH-like"/>
    <property type="match status" value="1"/>
</dbReference>
<accession>A0A1G4TCU5</accession>
<dbReference type="AlphaFoldDB" id="A0A1G4TCU5"/>
<proteinExistence type="predicted"/>
<organism evidence="2 3">
    <name type="scientific">Asticcacaulis taihuensis</name>
    <dbReference type="NCBI Taxonomy" id="260084"/>
    <lineage>
        <taxon>Bacteria</taxon>
        <taxon>Pseudomonadati</taxon>
        <taxon>Pseudomonadota</taxon>
        <taxon>Alphaproteobacteria</taxon>
        <taxon>Caulobacterales</taxon>
        <taxon>Caulobacteraceae</taxon>
        <taxon>Asticcacaulis</taxon>
    </lineage>
</organism>
<dbReference type="RefSeq" id="WP_170828361.1">
    <property type="nucleotide sequence ID" value="NZ_CBCRYE010000007.1"/>
</dbReference>